<protein>
    <submittedName>
        <fullName evidence="5">Helix-turn-helix domain-containing protein</fullName>
    </submittedName>
</protein>
<dbReference type="PANTHER" id="PTHR46796">
    <property type="entry name" value="HTH-TYPE TRANSCRIPTIONAL ACTIVATOR RHAS-RELATED"/>
    <property type="match status" value="1"/>
</dbReference>
<dbReference type="EMBL" id="FOVM01000004">
    <property type="protein sequence ID" value="SFN71072.1"/>
    <property type="molecule type" value="Genomic_DNA"/>
</dbReference>
<dbReference type="SUPFAM" id="SSF46689">
    <property type="entry name" value="Homeodomain-like"/>
    <property type="match status" value="2"/>
</dbReference>
<name>A0A1I5B8P0_9MICO</name>
<dbReference type="InterPro" id="IPR018060">
    <property type="entry name" value="HTH_AraC"/>
</dbReference>
<evidence type="ECO:0000256" key="2">
    <source>
        <dbReference type="ARBA" id="ARBA00023125"/>
    </source>
</evidence>
<dbReference type="Pfam" id="PF12833">
    <property type="entry name" value="HTH_18"/>
    <property type="match status" value="1"/>
</dbReference>
<organism evidence="5 6">
    <name type="scientific">Mycetocola miduiensis</name>
    <dbReference type="NCBI Taxonomy" id="995034"/>
    <lineage>
        <taxon>Bacteria</taxon>
        <taxon>Bacillati</taxon>
        <taxon>Actinomycetota</taxon>
        <taxon>Actinomycetes</taxon>
        <taxon>Micrococcales</taxon>
        <taxon>Microbacteriaceae</taxon>
        <taxon>Mycetocola</taxon>
    </lineage>
</organism>
<accession>A0A1I5B8P0</accession>
<dbReference type="STRING" id="995034.SAMN05216219_1808"/>
<evidence type="ECO:0000259" key="4">
    <source>
        <dbReference type="PROSITE" id="PS01124"/>
    </source>
</evidence>
<keyword evidence="2" id="KW-0238">DNA-binding</keyword>
<reference evidence="6" key="1">
    <citation type="submission" date="2016-10" db="EMBL/GenBank/DDBJ databases">
        <authorList>
            <person name="Varghese N."/>
            <person name="Submissions S."/>
        </authorList>
    </citation>
    <scope>NUCLEOTIDE SEQUENCE [LARGE SCALE GENOMIC DNA]</scope>
    <source>
        <strain evidence="6">CGMCC 1.11101</strain>
    </source>
</reference>
<keyword evidence="6" id="KW-1185">Reference proteome</keyword>
<dbReference type="InterPro" id="IPR009057">
    <property type="entry name" value="Homeodomain-like_sf"/>
</dbReference>
<dbReference type="InterPro" id="IPR050204">
    <property type="entry name" value="AraC_XylS_family_regulators"/>
</dbReference>
<sequence length="307" mass="33669">MLIDEDFHTSDTAEAEALIEHFYRRGRLVEGHRPFQFRQQVRGDERASVAHYQISSRTDFAVDIDGILAVGMLSGGTYSAQTNGREIDASRPFLLRPGAAQSSSVGLDLTMAYLDLDALAAIAFGEGSPTARLRFDLVAPVSADAAKHWAVAARFLDTAIADDELFRNDVIRRSATDVLLACALEAFGLTTQDADGRLNSGPASLRRALQFIEDHAPEAITVVDIATAARLSPRGLQNIFQKELGTTPLTYLRRARLDGAHQELISSDTADTTVAEIANRWGFAHMPKFASYYREIYGTNPHETLRS</sequence>
<proteinExistence type="predicted"/>
<dbReference type="Proteomes" id="UP000198867">
    <property type="component" value="Unassembled WGS sequence"/>
</dbReference>
<dbReference type="OrthoDB" id="5464689at2"/>
<keyword evidence="1" id="KW-0805">Transcription regulation</keyword>
<dbReference type="GO" id="GO:0003700">
    <property type="term" value="F:DNA-binding transcription factor activity"/>
    <property type="evidence" value="ECO:0007669"/>
    <property type="project" value="InterPro"/>
</dbReference>
<dbReference type="AlphaFoldDB" id="A0A1I5B8P0"/>
<feature type="domain" description="HTH araC/xylS-type" evidence="4">
    <location>
        <begin position="206"/>
        <end position="307"/>
    </location>
</feature>
<keyword evidence="3" id="KW-0804">Transcription</keyword>
<dbReference type="GO" id="GO:0043565">
    <property type="term" value="F:sequence-specific DNA binding"/>
    <property type="evidence" value="ECO:0007669"/>
    <property type="project" value="InterPro"/>
</dbReference>
<dbReference type="InterPro" id="IPR018062">
    <property type="entry name" value="HTH_AraC-typ_CS"/>
</dbReference>
<dbReference type="RefSeq" id="WP_090710683.1">
    <property type="nucleotide sequence ID" value="NZ_FOVM01000004.1"/>
</dbReference>
<dbReference type="SMART" id="SM00342">
    <property type="entry name" value="HTH_ARAC"/>
    <property type="match status" value="1"/>
</dbReference>
<evidence type="ECO:0000256" key="3">
    <source>
        <dbReference type="ARBA" id="ARBA00023163"/>
    </source>
</evidence>
<evidence type="ECO:0000313" key="6">
    <source>
        <dbReference type="Proteomes" id="UP000198867"/>
    </source>
</evidence>
<evidence type="ECO:0000313" key="5">
    <source>
        <dbReference type="EMBL" id="SFN71072.1"/>
    </source>
</evidence>
<dbReference type="PROSITE" id="PS00041">
    <property type="entry name" value="HTH_ARAC_FAMILY_1"/>
    <property type="match status" value="1"/>
</dbReference>
<dbReference type="Gene3D" id="1.10.10.60">
    <property type="entry name" value="Homeodomain-like"/>
    <property type="match status" value="1"/>
</dbReference>
<dbReference type="PANTHER" id="PTHR46796:SF12">
    <property type="entry name" value="HTH-TYPE DNA-BINDING TRANSCRIPTIONAL ACTIVATOR EUTR"/>
    <property type="match status" value="1"/>
</dbReference>
<gene>
    <name evidence="5" type="ORF">SAMN05216219_1808</name>
</gene>
<dbReference type="PROSITE" id="PS01124">
    <property type="entry name" value="HTH_ARAC_FAMILY_2"/>
    <property type="match status" value="1"/>
</dbReference>
<evidence type="ECO:0000256" key="1">
    <source>
        <dbReference type="ARBA" id="ARBA00023015"/>
    </source>
</evidence>